<accession>A0A1A8XWZ4</accession>
<dbReference type="NCBIfam" id="TIGR01488">
    <property type="entry name" value="HAD-SF-IB"/>
    <property type="match status" value="1"/>
</dbReference>
<dbReference type="RefSeq" id="WP_186408663.1">
    <property type="nucleotide sequence ID" value="NZ_FLQX01000146.1"/>
</dbReference>
<name>A0A1A8XWZ4_9PROT</name>
<dbReference type="STRING" id="1860102.ACCAA_670070"/>
<dbReference type="EMBL" id="FLQX01000146">
    <property type="protein sequence ID" value="SBT09152.1"/>
    <property type="molecule type" value="Genomic_DNA"/>
</dbReference>
<dbReference type="Proteomes" id="UP000199169">
    <property type="component" value="Unassembled WGS sequence"/>
</dbReference>
<dbReference type="InterPro" id="IPR023214">
    <property type="entry name" value="HAD_sf"/>
</dbReference>
<reference evidence="1 2" key="1">
    <citation type="submission" date="2016-06" db="EMBL/GenBank/DDBJ databases">
        <authorList>
            <person name="Kjaerup R.B."/>
            <person name="Dalgaard T.S."/>
            <person name="Juul-Madsen H.R."/>
        </authorList>
    </citation>
    <scope>NUCLEOTIDE SEQUENCE [LARGE SCALE GENOMIC DNA]</scope>
    <source>
        <strain evidence="1">3</strain>
    </source>
</reference>
<dbReference type="GO" id="GO:0006564">
    <property type="term" value="P:L-serine biosynthetic process"/>
    <property type="evidence" value="ECO:0007669"/>
    <property type="project" value="TreeGrafter"/>
</dbReference>
<organism evidence="1 2">
    <name type="scientific">Candidatus Accumulibacter aalborgensis</name>
    <dbReference type="NCBI Taxonomy" id="1860102"/>
    <lineage>
        <taxon>Bacteria</taxon>
        <taxon>Pseudomonadati</taxon>
        <taxon>Pseudomonadota</taxon>
        <taxon>Betaproteobacteria</taxon>
        <taxon>Candidatus Accumulibacter</taxon>
    </lineage>
</organism>
<dbReference type="PANTHER" id="PTHR43344">
    <property type="entry name" value="PHOSPHOSERINE PHOSPHATASE"/>
    <property type="match status" value="1"/>
</dbReference>
<dbReference type="Pfam" id="PF12710">
    <property type="entry name" value="HAD"/>
    <property type="match status" value="1"/>
</dbReference>
<dbReference type="GO" id="GO:0000287">
    <property type="term" value="F:magnesium ion binding"/>
    <property type="evidence" value="ECO:0007669"/>
    <property type="project" value="TreeGrafter"/>
</dbReference>
<evidence type="ECO:0008006" key="3">
    <source>
        <dbReference type="Google" id="ProtNLM"/>
    </source>
</evidence>
<dbReference type="InterPro" id="IPR050582">
    <property type="entry name" value="HAD-like_SerB"/>
</dbReference>
<evidence type="ECO:0000313" key="1">
    <source>
        <dbReference type="EMBL" id="SBT09152.1"/>
    </source>
</evidence>
<dbReference type="GO" id="GO:0005737">
    <property type="term" value="C:cytoplasm"/>
    <property type="evidence" value="ECO:0007669"/>
    <property type="project" value="TreeGrafter"/>
</dbReference>
<sequence>MIENGRQVVAAFDFDVTITTRDTFLPFLTTAFGGNAVAMKLFCLAPEAAKVALGLSNRDHFKERLVRSLFMGQSVERLRGVGREHAAEILRWVRPAARERIDWHKGRGDRLVMVSASLDLYLEPTAAALGFDDLLCTSPSANHLVFDGGLAGKNCRGPEKVSRLRNLLGNLADFEIYAYGDSAGDRELLEKADHAYFRVFEPNLSQSR</sequence>
<dbReference type="InterPro" id="IPR036412">
    <property type="entry name" value="HAD-like_sf"/>
</dbReference>
<evidence type="ECO:0000313" key="2">
    <source>
        <dbReference type="Proteomes" id="UP000199169"/>
    </source>
</evidence>
<dbReference type="NCBIfam" id="TIGR01490">
    <property type="entry name" value="HAD-SF-IB-hyp1"/>
    <property type="match status" value="1"/>
</dbReference>
<dbReference type="PANTHER" id="PTHR43344:SF14">
    <property type="entry name" value="HAD-IB FAMILY HYDROLASE"/>
    <property type="match status" value="1"/>
</dbReference>
<gene>
    <name evidence="1" type="ORF">ACCAA_670070</name>
</gene>
<dbReference type="GO" id="GO:0036424">
    <property type="term" value="F:L-phosphoserine phosphatase activity"/>
    <property type="evidence" value="ECO:0007669"/>
    <property type="project" value="TreeGrafter"/>
</dbReference>
<dbReference type="Gene3D" id="1.20.1440.100">
    <property type="entry name" value="SG protein - dephosphorylation function"/>
    <property type="match status" value="1"/>
</dbReference>
<dbReference type="Gene3D" id="3.40.50.1000">
    <property type="entry name" value="HAD superfamily/HAD-like"/>
    <property type="match status" value="1"/>
</dbReference>
<dbReference type="SUPFAM" id="SSF56784">
    <property type="entry name" value="HAD-like"/>
    <property type="match status" value="1"/>
</dbReference>
<keyword evidence="2" id="KW-1185">Reference proteome</keyword>
<protein>
    <recommendedName>
        <fullName evidence="3">HAD-superfamily subfamily IB hydrolase, TIGR01490</fullName>
    </recommendedName>
</protein>
<proteinExistence type="predicted"/>
<dbReference type="InterPro" id="IPR006385">
    <property type="entry name" value="HAD_hydro_SerB1"/>
</dbReference>
<dbReference type="AlphaFoldDB" id="A0A1A8XWZ4"/>